<name>A0A210R3Q1_MIZYE</name>
<dbReference type="OrthoDB" id="10433555at2759"/>
<gene>
    <name evidence="1" type="ORF">KP79_PYT11320</name>
</gene>
<evidence type="ECO:0000313" key="1">
    <source>
        <dbReference type="EMBL" id="OWF55586.1"/>
    </source>
</evidence>
<dbReference type="Proteomes" id="UP000242188">
    <property type="component" value="Unassembled WGS sequence"/>
</dbReference>
<reference evidence="1 2" key="1">
    <citation type="journal article" date="2017" name="Nat. Ecol. Evol.">
        <title>Scallop genome provides insights into evolution of bilaterian karyotype and development.</title>
        <authorList>
            <person name="Wang S."/>
            <person name="Zhang J."/>
            <person name="Jiao W."/>
            <person name="Li J."/>
            <person name="Xun X."/>
            <person name="Sun Y."/>
            <person name="Guo X."/>
            <person name="Huan P."/>
            <person name="Dong B."/>
            <person name="Zhang L."/>
            <person name="Hu X."/>
            <person name="Sun X."/>
            <person name="Wang J."/>
            <person name="Zhao C."/>
            <person name="Wang Y."/>
            <person name="Wang D."/>
            <person name="Huang X."/>
            <person name="Wang R."/>
            <person name="Lv J."/>
            <person name="Li Y."/>
            <person name="Zhang Z."/>
            <person name="Liu B."/>
            <person name="Lu W."/>
            <person name="Hui Y."/>
            <person name="Liang J."/>
            <person name="Zhou Z."/>
            <person name="Hou R."/>
            <person name="Li X."/>
            <person name="Liu Y."/>
            <person name="Li H."/>
            <person name="Ning X."/>
            <person name="Lin Y."/>
            <person name="Zhao L."/>
            <person name="Xing Q."/>
            <person name="Dou J."/>
            <person name="Li Y."/>
            <person name="Mao J."/>
            <person name="Guo H."/>
            <person name="Dou H."/>
            <person name="Li T."/>
            <person name="Mu C."/>
            <person name="Jiang W."/>
            <person name="Fu Q."/>
            <person name="Fu X."/>
            <person name="Miao Y."/>
            <person name="Liu J."/>
            <person name="Yu Q."/>
            <person name="Li R."/>
            <person name="Liao H."/>
            <person name="Li X."/>
            <person name="Kong Y."/>
            <person name="Jiang Z."/>
            <person name="Chourrout D."/>
            <person name="Li R."/>
            <person name="Bao Z."/>
        </authorList>
    </citation>
    <scope>NUCLEOTIDE SEQUENCE [LARGE SCALE GENOMIC DNA]</scope>
    <source>
        <strain evidence="1 2">PY_sf001</strain>
    </source>
</reference>
<dbReference type="EMBL" id="NEDP02000586">
    <property type="protein sequence ID" value="OWF55586.1"/>
    <property type="molecule type" value="Genomic_DNA"/>
</dbReference>
<sequence>MSLRRRGVPVDRYMVYVVLMWLGRDVGCTTGVPCPQEERNSTVLLDTHDTCTPGDTCETDCTPQDKNFKCSVHDETGWRQYETRYQTGYFSLANENGPELVAISMHHKRYNATGRTYFRPALSVTINISAEILGTSATTPRNPEALLVRISGVNDSESVRDDFYIDTPLYRLYSFRNYTPTSHDKDYPRQALLKCIDSLDACSVKVYRLEIRAFVPSIRFMTRIVYTITAPNSKYK</sequence>
<proteinExistence type="predicted"/>
<keyword evidence="2" id="KW-1185">Reference proteome</keyword>
<dbReference type="AlphaFoldDB" id="A0A210R3Q1"/>
<comment type="caution">
    <text evidence="1">The sequence shown here is derived from an EMBL/GenBank/DDBJ whole genome shotgun (WGS) entry which is preliminary data.</text>
</comment>
<evidence type="ECO:0000313" key="2">
    <source>
        <dbReference type="Proteomes" id="UP000242188"/>
    </source>
</evidence>
<protein>
    <submittedName>
        <fullName evidence="1">Uncharacterized protein</fullName>
    </submittedName>
</protein>
<accession>A0A210R3Q1</accession>
<organism evidence="1 2">
    <name type="scientific">Mizuhopecten yessoensis</name>
    <name type="common">Japanese scallop</name>
    <name type="synonym">Patinopecten yessoensis</name>
    <dbReference type="NCBI Taxonomy" id="6573"/>
    <lineage>
        <taxon>Eukaryota</taxon>
        <taxon>Metazoa</taxon>
        <taxon>Spiralia</taxon>
        <taxon>Lophotrochozoa</taxon>
        <taxon>Mollusca</taxon>
        <taxon>Bivalvia</taxon>
        <taxon>Autobranchia</taxon>
        <taxon>Pteriomorphia</taxon>
        <taxon>Pectinida</taxon>
        <taxon>Pectinoidea</taxon>
        <taxon>Pectinidae</taxon>
        <taxon>Mizuhopecten</taxon>
    </lineage>
</organism>